<feature type="domain" description="CinA C-terminal" evidence="1">
    <location>
        <begin position="6"/>
        <end position="156"/>
    </location>
</feature>
<dbReference type="NCBIfam" id="TIGR00199">
    <property type="entry name" value="PncC_domain"/>
    <property type="match status" value="1"/>
</dbReference>
<protein>
    <submittedName>
        <fullName evidence="2">Competence/damage inducible protein CinA</fullName>
    </submittedName>
</protein>
<dbReference type="PATRIC" id="fig|81035.3.peg.684"/>
<comment type="caution">
    <text evidence="2">The sequence shown here is derived from an EMBL/GenBank/DDBJ whole genome shotgun (WGS) entry which is preliminary data.</text>
</comment>
<organism evidence="2 3">
    <name type="scientific">Pseudomonas syringae pv. cilantro</name>
    <dbReference type="NCBI Taxonomy" id="81035"/>
    <lineage>
        <taxon>Bacteria</taxon>
        <taxon>Pseudomonadati</taxon>
        <taxon>Pseudomonadota</taxon>
        <taxon>Gammaproteobacteria</taxon>
        <taxon>Pseudomonadales</taxon>
        <taxon>Pseudomonadaceae</taxon>
        <taxon>Pseudomonas</taxon>
        <taxon>Pseudomonas syringae</taxon>
    </lineage>
</organism>
<proteinExistence type="predicted"/>
<reference evidence="2 3" key="1">
    <citation type="submission" date="2015-07" db="EMBL/GenBank/DDBJ databases">
        <authorList>
            <person name="Noorani M."/>
        </authorList>
    </citation>
    <scope>NUCLEOTIDE SEQUENCE [LARGE SCALE GENOMIC DNA]</scope>
    <source>
        <strain evidence="2 3">0788_9</strain>
    </source>
</reference>
<gene>
    <name evidence="2" type="ORF">ABJ99_0626</name>
</gene>
<name>A0A0N0X8C6_PSESX</name>
<sequence length="166" mass="17352">MDEITRLADTLGGLLKAVDAQVTTAESCTGGGIAEAITRIGGSSAWFEAGYVTYSNAQKTRQLGVPDALFEQFGAVSQPVVEAMVRGALHESAARFAVAVSGVAGPGGGSVDKPVGTVWLCWGDGVTIIAQRHWFAGNRDEVRRQTVLIALQGLIQLARGEIPKQG</sequence>
<reference evidence="2 3" key="2">
    <citation type="submission" date="2015-10" db="EMBL/GenBank/DDBJ databases">
        <title>Comparative genomics and high-throughput reverse genetic screens identify a new phytobacterial MAMP and an Arabidopsis receptor required for immune elicitation.</title>
        <authorList>
            <person name="Mott G.A."/>
            <person name="Thakur S."/>
            <person name="Wang P.W."/>
            <person name="Desveaux D."/>
            <person name="Guttman D.S."/>
        </authorList>
    </citation>
    <scope>NUCLEOTIDE SEQUENCE [LARGE SCALE GENOMIC DNA]</scope>
    <source>
        <strain evidence="2 3">0788_9</strain>
    </source>
</reference>
<evidence type="ECO:0000313" key="3">
    <source>
        <dbReference type="Proteomes" id="UP000037891"/>
    </source>
</evidence>
<dbReference type="EMBL" id="LGLN01000074">
    <property type="protein sequence ID" value="KPC26532.1"/>
    <property type="molecule type" value="Genomic_DNA"/>
</dbReference>
<dbReference type="SUPFAM" id="SSF142433">
    <property type="entry name" value="CinA-like"/>
    <property type="match status" value="1"/>
</dbReference>
<dbReference type="RefSeq" id="WP_054087340.1">
    <property type="nucleotide sequence ID" value="NZ_LGLN01000074.1"/>
</dbReference>
<accession>A0A0N0X8C6</accession>
<dbReference type="AlphaFoldDB" id="A0A0N0X8C6"/>
<dbReference type="InterPro" id="IPR008136">
    <property type="entry name" value="CinA_C"/>
</dbReference>
<dbReference type="Gene3D" id="3.90.950.20">
    <property type="entry name" value="CinA-like"/>
    <property type="match status" value="1"/>
</dbReference>
<dbReference type="Proteomes" id="UP000037891">
    <property type="component" value="Unassembled WGS sequence"/>
</dbReference>
<evidence type="ECO:0000259" key="1">
    <source>
        <dbReference type="Pfam" id="PF02464"/>
    </source>
</evidence>
<evidence type="ECO:0000313" key="2">
    <source>
        <dbReference type="EMBL" id="KPC26532.1"/>
    </source>
</evidence>
<dbReference type="InterPro" id="IPR036653">
    <property type="entry name" value="CinA-like_C"/>
</dbReference>
<dbReference type="Pfam" id="PF02464">
    <property type="entry name" value="CinA"/>
    <property type="match status" value="1"/>
</dbReference>